<sequence>MLENLHVLLSMYFPGKDQENLKVIQVQYRHRENCRWNLIMPDEQSLPCSVHSPRVERIPSVSKDPVDSNLNNAQTGSIESAMNAEDSMMEEKLNGLADDRANNSQVHDDGLVEESSNPKLAQGNLKEGEKILA</sequence>
<evidence type="ECO:0000313" key="2">
    <source>
        <dbReference type="EMBL" id="KAK9268650.1"/>
    </source>
</evidence>
<organism evidence="2 3">
    <name type="scientific">Liquidambar formosana</name>
    <name type="common">Formosan gum</name>
    <dbReference type="NCBI Taxonomy" id="63359"/>
    <lineage>
        <taxon>Eukaryota</taxon>
        <taxon>Viridiplantae</taxon>
        <taxon>Streptophyta</taxon>
        <taxon>Embryophyta</taxon>
        <taxon>Tracheophyta</taxon>
        <taxon>Spermatophyta</taxon>
        <taxon>Magnoliopsida</taxon>
        <taxon>eudicotyledons</taxon>
        <taxon>Gunneridae</taxon>
        <taxon>Pentapetalae</taxon>
        <taxon>Saxifragales</taxon>
        <taxon>Altingiaceae</taxon>
        <taxon>Liquidambar</taxon>
    </lineage>
</organism>
<gene>
    <name evidence="2" type="ORF">L1049_000407</name>
</gene>
<feature type="region of interest" description="Disordered" evidence="1">
    <location>
        <begin position="59"/>
        <end position="133"/>
    </location>
</feature>
<dbReference type="Proteomes" id="UP001415857">
    <property type="component" value="Unassembled WGS sequence"/>
</dbReference>
<evidence type="ECO:0000313" key="3">
    <source>
        <dbReference type="Proteomes" id="UP001415857"/>
    </source>
</evidence>
<feature type="compositionally biased region" description="Basic and acidic residues" evidence="1">
    <location>
        <begin position="89"/>
        <end position="110"/>
    </location>
</feature>
<comment type="caution">
    <text evidence="2">The sequence shown here is derived from an EMBL/GenBank/DDBJ whole genome shotgun (WGS) entry which is preliminary data.</text>
</comment>
<evidence type="ECO:0000256" key="1">
    <source>
        <dbReference type="SAM" id="MobiDB-lite"/>
    </source>
</evidence>
<accession>A0AAP0R4S7</accession>
<name>A0AAP0R4S7_LIQFO</name>
<dbReference type="EMBL" id="JBBPBK010000015">
    <property type="protein sequence ID" value="KAK9268650.1"/>
    <property type="molecule type" value="Genomic_DNA"/>
</dbReference>
<keyword evidence="3" id="KW-1185">Reference proteome</keyword>
<dbReference type="AlphaFoldDB" id="A0AAP0R4S7"/>
<proteinExistence type="predicted"/>
<reference evidence="2 3" key="1">
    <citation type="journal article" date="2024" name="Plant J.">
        <title>Genome sequences and population genomics reveal climatic adaptation and genomic divergence between two closely related sweetgum species.</title>
        <authorList>
            <person name="Xu W.Q."/>
            <person name="Ren C.Q."/>
            <person name="Zhang X.Y."/>
            <person name="Comes H.P."/>
            <person name="Liu X.H."/>
            <person name="Li Y.G."/>
            <person name="Kettle C.J."/>
            <person name="Jalonen R."/>
            <person name="Gaisberger H."/>
            <person name="Ma Y.Z."/>
            <person name="Qiu Y.X."/>
        </authorList>
    </citation>
    <scope>NUCLEOTIDE SEQUENCE [LARGE SCALE GENOMIC DNA]</scope>
    <source>
        <strain evidence="2">Hangzhou</strain>
    </source>
</reference>
<protein>
    <submittedName>
        <fullName evidence="2">Uncharacterized protein</fullName>
    </submittedName>
</protein>
<feature type="compositionally biased region" description="Polar residues" evidence="1">
    <location>
        <begin position="68"/>
        <end position="80"/>
    </location>
</feature>